<dbReference type="KEGG" id="spue:AB5L97_19690"/>
<proteinExistence type="predicted"/>
<organism evidence="3">
    <name type="scientific">Sinomonas puerhi</name>
    <dbReference type="NCBI Taxonomy" id="3238584"/>
    <lineage>
        <taxon>Bacteria</taxon>
        <taxon>Bacillati</taxon>
        <taxon>Actinomycetota</taxon>
        <taxon>Actinomycetes</taxon>
        <taxon>Micrococcales</taxon>
        <taxon>Micrococcaceae</taxon>
        <taxon>Sinomonas</taxon>
    </lineage>
</organism>
<dbReference type="InterPro" id="IPR001374">
    <property type="entry name" value="R3H_dom"/>
</dbReference>
<dbReference type="InterPro" id="IPR034079">
    <property type="entry name" value="R3H_KhpB"/>
</dbReference>
<evidence type="ECO:0000313" key="3">
    <source>
        <dbReference type="EMBL" id="XDP45450.1"/>
    </source>
</evidence>
<dbReference type="PROSITE" id="PS51061">
    <property type="entry name" value="R3H"/>
    <property type="match status" value="1"/>
</dbReference>
<dbReference type="Pfam" id="PF01424">
    <property type="entry name" value="R3H"/>
    <property type="match status" value="1"/>
</dbReference>
<accession>A0AB39L3M5</accession>
<dbReference type="RefSeq" id="WP_369045981.1">
    <property type="nucleotide sequence ID" value="NZ_CP163302.1"/>
</dbReference>
<protein>
    <submittedName>
        <fullName evidence="3">Protein jag</fullName>
    </submittedName>
</protein>
<feature type="compositionally biased region" description="Acidic residues" evidence="1">
    <location>
        <begin position="51"/>
        <end position="68"/>
    </location>
</feature>
<sequence length="226" mass="23922">MTSESTAVNLPSGEDAVEHPDENASNAEGAVAEHIANGDDAADETVSNGDDAADETVSDGEDADDAAEETPLSRLEEEGDVAADYLEELLDIADIDGDIDIEVRNGRSYLSVVGDDEAEGLDILVGNDGEVLEALQELTRLSVLAATGNRSRLVLDISGYRGERSVRLQEIAEKAVERVKAGERSVHLEPMSSYERKIVHDSVAELGFGSESEGEGAGRHIVVSAD</sequence>
<dbReference type="GO" id="GO:0003723">
    <property type="term" value="F:RNA binding"/>
    <property type="evidence" value="ECO:0007669"/>
    <property type="project" value="InterPro"/>
</dbReference>
<dbReference type="InterPro" id="IPR015946">
    <property type="entry name" value="KH_dom-like_a/b"/>
</dbReference>
<dbReference type="PANTHER" id="PTHR35800:SF1">
    <property type="entry name" value="RNA-BINDING PROTEIN KHPB"/>
    <property type="match status" value="1"/>
</dbReference>
<dbReference type="SUPFAM" id="SSF82708">
    <property type="entry name" value="R3H domain"/>
    <property type="match status" value="1"/>
</dbReference>
<evidence type="ECO:0000256" key="1">
    <source>
        <dbReference type="SAM" id="MobiDB-lite"/>
    </source>
</evidence>
<dbReference type="EMBL" id="CP163302">
    <property type="protein sequence ID" value="XDP45450.1"/>
    <property type="molecule type" value="Genomic_DNA"/>
</dbReference>
<feature type="region of interest" description="Disordered" evidence="1">
    <location>
        <begin position="1"/>
        <end position="78"/>
    </location>
</feature>
<dbReference type="Gene3D" id="3.30.1370.50">
    <property type="entry name" value="R3H-like domain"/>
    <property type="match status" value="1"/>
</dbReference>
<dbReference type="AlphaFoldDB" id="A0AB39L3M5"/>
<dbReference type="SMART" id="SM00393">
    <property type="entry name" value="R3H"/>
    <property type="match status" value="1"/>
</dbReference>
<reference evidence="3" key="1">
    <citation type="submission" date="2024-07" db="EMBL/GenBank/DDBJ databases">
        <authorList>
            <person name="fu j."/>
        </authorList>
    </citation>
    <scope>NUCLEOTIDE SEQUENCE</scope>
    <source>
        <strain evidence="3">P10A9</strain>
    </source>
</reference>
<dbReference type="CDD" id="cd02644">
    <property type="entry name" value="R3H_jag"/>
    <property type="match status" value="1"/>
</dbReference>
<evidence type="ECO:0000259" key="2">
    <source>
        <dbReference type="PROSITE" id="PS51061"/>
    </source>
</evidence>
<feature type="domain" description="R3H" evidence="2">
    <location>
        <begin position="162"/>
        <end position="226"/>
    </location>
</feature>
<dbReference type="InterPro" id="IPR036867">
    <property type="entry name" value="R3H_dom_sf"/>
</dbReference>
<dbReference type="Gene3D" id="3.30.300.20">
    <property type="match status" value="1"/>
</dbReference>
<gene>
    <name evidence="3" type="ORF">AB5L97_19690</name>
</gene>
<name>A0AB39L3M5_9MICC</name>
<dbReference type="PANTHER" id="PTHR35800">
    <property type="entry name" value="PROTEIN JAG"/>
    <property type="match status" value="1"/>
</dbReference>
<dbReference type="InterPro" id="IPR039247">
    <property type="entry name" value="KhpB"/>
</dbReference>